<protein>
    <submittedName>
        <fullName evidence="2">Uncharacterized protein</fullName>
    </submittedName>
</protein>
<name>A0A074YYW5_OPIVI</name>
<reference evidence="2 3" key="1">
    <citation type="submission" date="2013-11" db="EMBL/GenBank/DDBJ databases">
        <title>Opisthorchis viverrini - life in the bile duct.</title>
        <authorList>
            <person name="Young N.D."/>
            <person name="Nagarajan N."/>
            <person name="Lin S.J."/>
            <person name="Korhonen P.K."/>
            <person name="Jex A.R."/>
            <person name="Hall R.S."/>
            <person name="Safavi-Hemami H."/>
            <person name="Kaewkong W."/>
            <person name="Bertrand D."/>
            <person name="Gao S."/>
            <person name="Seet Q."/>
            <person name="Wongkham S."/>
            <person name="Teh B.T."/>
            <person name="Wongkham C."/>
            <person name="Intapan P.M."/>
            <person name="Maleewong W."/>
            <person name="Yang X."/>
            <person name="Hu M."/>
            <person name="Wang Z."/>
            <person name="Hofmann A."/>
            <person name="Sternberg P.W."/>
            <person name="Tan P."/>
            <person name="Wang J."/>
            <person name="Gasser R.B."/>
        </authorList>
    </citation>
    <scope>NUCLEOTIDE SEQUENCE [LARGE SCALE GENOMIC DNA]</scope>
</reference>
<dbReference type="AlphaFoldDB" id="A0A074YYW5"/>
<dbReference type="Proteomes" id="UP000054324">
    <property type="component" value="Unassembled WGS sequence"/>
</dbReference>
<feature type="compositionally biased region" description="Polar residues" evidence="1">
    <location>
        <begin position="1"/>
        <end position="12"/>
    </location>
</feature>
<feature type="region of interest" description="Disordered" evidence="1">
    <location>
        <begin position="47"/>
        <end position="68"/>
    </location>
</feature>
<dbReference type="RefSeq" id="XP_009177861.1">
    <property type="nucleotide sequence ID" value="XM_009179597.1"/>
</dbReference>
<dbReference type="GeneID" id="20326455"/>
<evidence type="ECO:0000313" key="2">
    <source>
        <dbReference type="EMBL" id="KER18392.1"/>
    </source>
</evidence>
<feature type="region of interest" description="Disordered" evidence="1">
    <location>
        <begin position="1"/>
        <end position="27"/>
    </location>
</feature>
<sequence>MQCNSEAQLSQPDSKHQTASELRINTNSASHWKYDTGENVVHRKEYTTVNGNLSSRQPKNQTSRSEVG</sequence>
<dbReference type="EMBL" id="KL601927">
    <property type="protein sequence ID" value="KER18392.1"/>
    <property type="molecule type" value="Genomic_DNA"/>
</dbReference>
<evidence type="ECO:0000256" key="1">
    <source>
        <dbReference type="SAM" id="MobiDB-lite"/>
    </source>
</evidence>
<proteinExistence type="predicted"/>
<gene>
    <name evidence="2" type="ORF">T265_12287</name>
</gene>
<keyword evidence="3" id="KW-1185">Reference proteome</keyword>
<organism evidence="2 3">
    <name type="scientific">Opisthorchis viverrini</name>
    <name type="common">Southeast Asian liver fluke</name>
    <dbReference type="NCBI Taxonomy" id="6198"/>
    <lineage>
        <taxon>Eukaryota</taxon>
        <taxon>Metazoa</taxon>
        <taxon>Spiralia</taxon>
        <taxon>Lophotrochozoa</taxon>
        <taxon>Platyhelminthes</taxon>
        <taxon>Trematoda</taxon>
        <taxon>Digenea</taxon>
        <taxon>Opisthorchiida</taxon>
        <taxon>Opisthorchiata</taxon>
        <taxon>Opisthorchiidae</taxon>
        <taxon>Opisthorchis</taxon>
    </lineage>
</organism>
<evidence type="ECO:0000313" key="3">
    <source>
        <dbReference type="Proteomes" id="UP000054324"/>
    </source>
</evidence>
<dbReference type="KEGG" id="ovi:T265_12287"/>
<dbReference type="CTD" id="20326455"/>
<accession>A0A074YYW5</accession>